<feature type="transmembrane region" description="Helical" evidence="1">
    <location>
        <begin position="377"/>
        <end position="398"/>
    </location>
</feature>
<feature type="transmembrane region" description="Helical" evidence="1">
    <location>
        <begin position="305"/>
        <end position="326"/>
    </location>
</feature>
<proteinExistence type="predicted"/>
<feature type="transmembrane region" description="Helical" evidence="1">
    <location>
        <begin position="435"/>
        <end position="452"/>
    </location>
</feature>
<feature type="transmembrane region" description="Helical" evidence="1">
    <location>
        <begin position="210"/>
        <end position="232"/>
    </location>
</feature>
<feature type="transmembrane region" description="Helical" evidence="1">
    <location>
        <begin position="58"/>
        <end position="77"/>
    </location>
</feature>
<sequence>MLELFRSMMKEEWRMHSSFFGDRGFAFFPLVIAAVSMLLSLSMVLFGRIISQAEVLLGLHYLFLFMGCMVGGFGLLGREVMNRRFGQLSLLAYCSRTLPVSERVIFSNFVVKDVIYYFFLYVLPFTSGFAAGALLTGWQYSFFLLLITLFLSFCIGLSLVFLLSTIYAHLGKKALLVLLLIAVALLFMFRDLRSADFYALPSLAFYLEPSVNLLVTCLALIMVPSMISIIFIKVDYPQSQKHYSNSFSKIAGKLGFYGYSHFMAKDYLDFSRSEGGPGKIVFSFLVPVALLWLFLPQLLKVVSGLDILVVFAVVVGMMASTMYNWLVEFDMFGSYSFLPLTVPDVLKSKLNSYSLLNVIPLGVVLLTVLRAGRLQDMFHIVLLFVAVSMYVVSITVYLTGLNTSFTLYSAGTFTTYLLAIGPVVLGMIFLGQLNFQFVLAAVLLVPVSVYVLKRAFVKWSGLEV</sequence>
<keyword evidence="1" id="KW-0812">Transmembrane</keyword>
<feature type="transmembrane region" description="Helical" evidence="1">
    <location>
        <begin position="140"/>
        <end position="162"/>
    </location>
</feature>
<feature type="transmembrane region" description="Helical" evidence="1">
    <location>
        <begin position="24"/>
        <end position="46"/>
    </location>
</feature>
<feature type="transmembrane region" description="Helical" evidence="1">
    <location>
        <begin position="353"/>
        <end position="371"/>
    </location>
</feature>
<accession>A0AAE3HDP0</accession>
<dbReference type="RefSeq" id="WP_256623758.1">
    <property type="nucleotide sequence ID" value="NZ_JTEO01000011.1"/>
</dbReference>
<gene>
    <name evidence="2" type="ORF">PV02_12345</name>
</gene>
<dbReference type="Proteomes" id="UP001206983">
    <property type="component" value="Unassembled WGS sequence"/>
</dbReference>
<feature type="transmembrane region" description="Helical" evidence="1">
    <location>
        <begin position="405"/>
        <end position="429"/>
    </location>
</feature>
<evidence type="ECO:0000313" key="3">
    <source>
        <dbReference type="Proteomes" id="UP001206983"/>
    </source>
</evidence>
<keyword evidence="1" id="KW-0472">Membrane</keyword>
<name>A0AAE3HDP0_9EURY</name>
<comment type="caution">
    <text evidence="2">The sequence shown here is derived from an EMBL/GenBank/DDBJ whole genome shotgun (WGS) entry which is preliminary data.</text>
</comment>
<keyword evidence="1" id="KW-1133">Transmembrane helix</keyword>
<protein>
    <submittedName>
        <fullName evidence="2">Uncharacterized protein</fullName>
    </submittedName>
</protein>
<dbReference type="AlphaFoldDB" id="A0AAE3HDP0"/>
<dbReference type="EMBL" id="JTEO01000011">
    <property type="protein sequence ID" value="MCQ6963843.1"/>
    <property type="molecule type" value="Genomic_DNA"/>
</dbReference>
<organism evidence="2 3">
    <name type="scientific">Methanolobus chelungpuianus</name>
    <dbReference type="NCBI Taxonomy" id="502115"/>
    <lineage>
        <taxon>Archaea</taxon>
        <taxon>Methanobacteriati</taxon>
        <taxon>Methanobacteriota</taxon>
        <taxon>Stenosarchaea group</taxon>
        <taxon>Methanomicrobia</taxon>
        <taxon>Methanosarcinales</taxon>
        <taxon>Methanosarcinaceae</taxon>
        <taxon>Methanolobus</taxon>
    </lineage>
</organism>
<feature type="transmembrane region" description="Helical" evidence="1">
    <location>
        <begin position="174"/>
        <end position="190"/>
    </location>
</feature>
<feature type="transmembrane region" description="Helical" evidence="1">
    <location>
        <begin position="280"/>
        <end position="299"/>
    </location>
</feature>
<reference evidence="2 3" key="1">
    <citation type="journal article" date="2011" name="Appl. Environ. Microbiol.">
        <title>Methanogenic archaea isolated from Taiwan's Chelungpu fault.</title>
        <authorList>
            <person name="Wu S.Y."/>
            <person name="Lai M.C."/>
        </authorList>
    </citation>
    <scope>NUCLEOTIDE SEQUENCE [LARGE SCALE GENOMIC DNA]</scope>
    <source>
        <strain evidence="2 3">St545Mb</strain>
    </source>
</reference>
<feature type="transmembrane region" description="Helical" evidence="1">
    <location>
        <begin position="114"/>
        <end position="134"/>
    </location>
</feature>
<evidence type="ECO:0000313" key="2">
    <source>
        <dbReference type="EMBL" id="MCQ6963843.1"/>
    </source>
</evidence>
<keyword evidence="3" id="KW-1185">Reference proteome</keyword>
<evidence type="ECO:0000256" key="1">
    <source>
        <dbReference type="SAM" id="Phobius"/>
    </source>
</evidence>